<gene>
    <name evidence="2" type="ORF">KIN20_015737</name>
</gene>
<dbReference type="GO" id="GO:0003723">
    <property type="term" value="F:RNA binding"/>
    <property type="evidence" value="ECO:0007669"/>
    <property type="project" value="TreeGrafter"/>
</dbReference>
<dbReference type="Gene3D" id="1.25.40.180">
    <property type="match status" value="1"/>
</dbReference>
<reference evidence="2" key="1">
    <citation type="submission" date="2021-06" db="EMBL/GenBank/DDBJ databases">
        <title>Parelaphostrongylus tenuis whole genome reference sequence.</title>
        <authorList>
            <person name="Garwood T.J."/>
            <person name="Larsen P.A."/>
            <person name="Fountain-Jones N.M."/>
            <person name="Garbe J.R."/>
            <person name="Macchietto M.G."/>
            <person name="Kania S.A."/>
            <person name="Gerhold R.W."/>
            <person name="Richards J.E."/>
            <person name="Wolf T.M."/>
        </authorList>
    </citation>
    <scope>NUCLEOTIDE SEQUENCE</scope>
    <source>
        <strain evidence="2">MNPRO001-30</strain>
        <tissue evidence="2">Meninges</tissue>
    </source>
</reference>
<dbReference type="PANTHER" id="PTHR18034">
    <property type="entry name" value="CELL CYCLE CONTROL PROTEIN CWF22-RELATED"/>
    <property type="match status" value="1"/>
</dbReference>
<dbReference type="EMBL" id="JAHQIW010003178">
    <property type="protein sequence ID" value="KAJ1357563.1"/>
    <property type="molecule type" value="Genomic_DNA"/>
</dbReference>
<dbReference type="SUPFAM" id="SSF48371">
    <property type="entry name" value="ARM repeat"/>
    <property type="match status" value="1"/>
</dbReference>
<name>A0AAD5MIY9_PARTN</name>
<comment type="caution">
    <text evidence="2">The sequence shown here is derived from an EMBL/GenBank/DDBJ whole genome shotgun (WGS) entry which is preliminary data.</text>
</comment>
<protein>
    <submittedName>
        <fullName evidence="2">Uncharacterized protein</fullName>
    </submittedName>
</protein>
<dbReference type="GO" id="GO:0071013">
    <property type="term" value="C:catalytic step 2 spliceosome"/>
    <property type="evidence" value="ECO:0007669"/>
    <property type="project" value="TreeGrafter"/>
</dbReference>
<feature type="compositionally biased region" description="Basic residues" evidence="1">
    <location>
        <begin position="30"/>
        <end position="80"/>
    </location>
</feature>
<dbReference type="Proteomes" id="UP001196413">
    <property type="component" value="Unassembled WGS sequence"/>
</dbReference>
<feature type="compositionally biased region" description="Basic and acidic residues" evidence="1">
    <location>
        <begin position="1"/>
        <end position="29"/>
    </location>
</feature>
<evidence type="ECO:0000313" key="2">
    <source>
        <dbReference type="EMBL" id="KAJ1357563.1"/>
    </source>
</evidence>
<dbReference type="GO" id="GO:0000398">
    <property type="term" value="P:mRNA splicing, via spliceosome"/>
    <property type="evidence" value="ECO:0007669"/>
    <property type="project" value="TreeGrafter"/>
</dbReference>
<feature type="region of interest" description="Disordered" evidence="1">
    <location>
        <begin position="1"/>
        <end position="110"/>
    </location>
</feature>
<proteinExistence type="predicted"/>
<dbReference type="InterPro" id="IPR016024">
    <property type="entry name" value="ARM-type_fold"/>
</dbReference>
<evidence type="ECO:0000313" key="3">
    <source>
        <dbReference type="Proteomes" id="UP001196413"/>
    </source>
</evidence>
<accession>A0AAD5MIY9</accession>
<dbReference type="AlphaFoldDB" id="A0AAD5MIY9"/>
<keyword evidence="3" id="KW-1185">Reference proteome</keyword>
<sequence length="192" mass="22550">MIRVRGDLDSRERSKSPKRPRLEGDDFRSSRRSTSRGRSKSPNRSHNRRGSRSRSRRSSRRRDKREREHRRRSRSEKRRHSSDERTKQNEDRNVKETNKTEEEPKAKKEPLDLLRTRTGGAYIPPAKLRMMQDQIVTRGLLVRSIMQAQAFSPVFSHVYAAFVAVINSKFPHIGELLLRRLIVPVQALISKE</sequence>
<dbReference type="PANTHER" id="PTHR18034:SF3">
    <property type="entry name" value="PRE-MRNA-SPLICING FACTOR CWC22 HOMOLOG"/>
    <property type="match status" value="1"/>
</dbReference>
<dbReference type="InterPro" id="IPR050781">
    <property type="entry name" value="CWC22_splicing_factor"/>
</dbReference>
<evidence type="ECO:0000256" key="1">
    <source>
        <dbReference type="SAM" id="MobiDB-lite"/>
    </source>
</evidence>
<organism evidence="2 3">
    <name type="scientific">Parelaphostrongylus tenuis</name>
    <name type="common">Meningeal worm</name>
    <dbReference type="NCBI Taxonomy" id="148309"/>
    <lineage>
        <taxon>Eukaryota</taxon>
        <taxon>Metazoa</taxon>
        <taxon>Ecdysozoa</taxon>
        <taxon>Nematoda</taxon>
        <taxon>Chromadorea</taxon>
        <taxon>Rhabditida</taxon>
        <taxon>Rhabditina</taxon>
        <taxon>Rhabditomorpha</taxon>
        <taxon>Strongyloidea</taxon>
        <taxon>Metastrongylidae</taxon>
        <taxon>Parelaphostrongylus</taxon>
    </lineage>
</organism>
<feature type="compositionally biased region" description="Basic and acidic residues" evidence="1">
    <location>
        <begin position="81"/>
        <end position="110"/>
    </location>
</feature>